<dbReference type="GO" id="GO:0016757">
    <property type="term" value="F:glycosyltransferase activity"/>
    <property type="evidence" value="ECO:0007669"/>
    <property type="project" value="UniProtKB-KW"/>
</dbReference>
<evidence type="ECO:0000256" key="2">
    <source>
        <dbReference type="ARBA" id="ARBA00004651"/>
    </source>
</evidence>
<dbReference type="GO" id="GO:0004252">
    <property type="term" value="F:serine-type endopeptidase activity"/>
    <property type="evidence" value="ECO:0007669"/>
    <property type="project" value="InterPro"/>
</dbReference>
<protein>
    <submittedName>
        <fullName evidence="21">CyaB protein</fullName>
    </submittedName>
</protein>
<dbReference type="InterPro" id="IPR013656">
    <property type="entry name" value="PAS_4"/>
</dbReference>
<name>A0A812WH20_SYMPI</name>
<dbReference type="GO" id="GO:0006508">
    <property type="term" value="P:proteolysis"/>
    <property type="evidence" value="ECO:0007669"/>
    <property type="project" value="UniProtKB-KW"/>
</dbReference>
<dbReference type="InterPro" id="IPR043504">
    <property type="entry name" value="Peptidase_S1_PA_chymotrypsin"/>
</dbReference>
<dbReference type="InterPro" id="IPR003607">
    <property type="entry name" value="HD/PDEase_dom"/>
</dbReference>
<dbReference type="PROSITE" id="PS00135">
    <property type="entry name" value="TRYPSIN_SER"/>
    <property type="match status" value="1"/>
</dbReference>
<dbReference type="NCBIfam" id="TIGR00229">
    <property type="entry name" value="sensory_box"/>
    <property type="match status" value="1"/>
</dbReference>
<dbReference type="InterPro" id="IPR018114">
    <property type="entry name" value="TRYPSIN_HIS"/>
</dbReference>
<feature type="transmembrane region" description="Helical" evidence="14">
    <location>
        <begin position="580"/>
        <end position="605"/>
    </location>
</feature>
<dbReference type="InterPro" id="IPR027417">
    <property type="entry name" value="P-loop_NTPase"/>
</dbReference>
<evidence type="ECO:0000259" key="15">
    <source>
        <dbReference type="PROSITE" id="PS50113"/>
    </source>
</evidence>
<evidence type="ECO:0000256" key="6">
    <source>
        <dbReference type="ARBA" id="ARBA00022676"/>
    </source>
</evidence>
<evidence type="ECO:0000256" key="13">
    <source>
        <dbReference type="SAM" id="MobiDB-lite"/>
    </source>
</evidence>
<dbReference type="CDD" id="cd03818">
    <property type="entry name" value="GT4_ExpC-like"/>
    <property type="match status" value="1"/>
</dbReference>
<feature type="domain" description="ABC transporter" evidence="17">
    <location>
        <begin position="643"/>
        <end position="878"/>
    </location>
</feature>
<dbReference type="InterPro" id="IPR011527">
    <property type="entry name" value="ABC1_TM_dom"/>
</dbReference>
<dbReference type="InterPro" id="IPR005074">
    <property type="entry name" value="Peptidase_C39"/>
</dbReference>
<dbReference type="PROSITE" id="PS00134">
    <property type="entry name" value="TRYPSIN_HIS"/>
    <property type="match status" value="1"/>
</dbReference>
<gene>
    <name evidence="21" type="primary">cyaB</name>
    <name evidence="21" type="ORF">SPIL2461_LOCUS19013</name>
</gene>
<comment type="similarity">
    <text evidence="3">Belongs to the membrane fusion protein (MFP) (TC 8.A.1) family.</text>
</comment>
<dbReference type="EMBL" id="CAJNIZ010044226">
    <property type="protein sequence ID" value="CAE7682220.1"/>
    <property type="molecule type" value="Genomic_DNA"/>
</dbReference>
<evidence type="ECO:0000256" key="11">
    <source>
        <dbReference type="ARBA" id="ARBA00023136"/>
    </source>
</evidence>
<feature type="compositionally biased region" description="Basic and acidic residues" evidence="13">
    <location>
        <begin position="109"/>
        <end position="128"/>
    </location>
</feature>
<dbReference type="SUPFAM" id="SSF52540">
    <property type="entry name" value="P-loop containing nucleoside triphosphate hydrolases"/>
    <property type="match status" value="1"/>
</dbReference>
<feature type="transmembrane region" description="Helical" evidence="14">
    <location>
        <begin position="331"/>
        <end position="353"/>
    </location>
</feature>
<feature type="compositionally biased region" description="Basic and acidic residues" evidence="13">
    <location>
        <begin position="57"/>
        <end position="67"/>
    </location>
</feature>
<dbReference type="InterPro" id="IPR036640">
    <property type="entry name" value="ABC1_TM_sf"/>
</dbReference>
<dbReference type="GO" id="GO:0005886">
    <property type="term" value="C:plasma membrane"/>
    <property type="evidence" value="ECO:0007669"/>
    <property type="project" value="UniProtKB-SubCell"/>
</dbReference>
<dbReference type="InterPro" id="IPR039421">
    <property type="entry name" value="Type_1_exporter"/>
</dbReference>
<dbReference type="Pfam" id="PF00005">
    <property type="entry name" value="ABC_tran"/>
    <property type="match status" value="1"/>
</dbReference>
<dbReference type="Gene3D" id="1.10.3210.10">
    <property type="entry name" value="Hypothetical protein af1432"/>
    <property type="match status" value="1"/>
</dbReference>
<keyword evidence="12" id="KW-0720">Serine protease</keyword>
<feature type="transmembrane region" description="Helical" evidence="14">
    <location>
        <begin position="1569"/>
        <end position="1587"/>
    </location>
</feature>
<feature type="region of interest" description="Disordered" evidence="13">
    <location>
        <begin position="1"/>
        <end position="134"/>
    </location>
</feature>
<dbReference type="Pfam" id="PF00534">
    <property type="entry name" value="Glycos_transf_1"/>
    <property type="match status" value="1"/>
</dbReference>
<evidence type="ECO:0000313" key="21">
    <source>
        <dbReference type="EMBL" id="CAE7682220.1"/>
    </source>
</evidence>
<sequence>MAARDDTTAKRKAPPSGLKSGKGAAGSEAWPPDPDLTFGRENPATEPDLKTGVCPSKGEKDAREPDLKLPPTSADVDPAAPAQDAEAPEPSEDGSTSLIKGVQSDEGTAESKDTADVSEALNKDRGAPEGDSLAESEAAAQEDIKGAGLGVTLRAKDVIEDASDKDWAIAPSSVDFEDPLVRSLSLLAGLLQRPISVEALKAGLPHAQEAFTPELAVRSAERAGLSARVVRRPQLSKILPVTLPCILLLKGGNCCVLIELANGQADVLLPEAGGTSKSLDMRALQEQFTGYAIFARTEARFDERAPERKLSEPRAWFWGTLAQFWPIYSHVVLASLLINCFAIASPLFIMNVYDRVVPNQAIETLWVLAIGVLTVFGFEFVMRNLRTYFVDIAGKNADVIIASRLLEQLMSTRLDSKPASTGAMANNLREFESLREFFTSGTLVALVDLPFIFLFIGVIYIVAGPVAFVPLAMVPLVICVGLFLQFPLRNVMEKSQREASQKHALLVETIDGLETIKATAAEGRVQRSWERFVGLSAESSGQARFISGLATTFAQIAIQMSTVIVIVFGVYQIAEGNITMGALIAATILTGRALAPLGAVAAMLTRLQQSRVALRSLDDVMKAPAERAQNKRFLHRPRLSGQIEFKQVTFSYPGQETKALDSLSFKIKPGERVGMLGRIGSGKSTVSRMMVGLYEPMDGAILMDGTDIRQVDPADLRRNVGYVSQDNYLFFGSVRDNICFGAPHVDDETILRAAELAGVSDFLRTHPLGFDLPVGERGMALSGGQRQSVAIARSMLLDPPIILLDEPTSHMDNSSEAAFKRRLEGMLPGKTLFLVTHRSSLLTLVDRLLIIDNGKIVADGPKDEVLRALRQGVFDRDDLDFMPDVHAAARDRGRRFAYILTVISVIFFIVMGVWAHYAVLDEVTRGEGTIIPSSKTQVIQNLEGGILSEILVREGDIVEAGDVLVRIENTIATANLEDARSQYLSLQATEARLIAELEQQEAVEFPQSVSDEAPIVVADQRRLFNARKRQLAAQVSVLESQASQRKQEVAEMGSRRRQLEQSLRLAREEQAITAPLVQKGIMPRIELIRIDRQVADLEGEIRTIRTAIPRLQSAQKEAEQRIDEMVLTTQTETSDELNRIRAELKSISQSLFAGQDRVTRTAVRSRVRGTVKNLKRTTVGGVIQPGEDIMEIVPLDDTLLVEAQVRPADIAFLRPGQESIIKVSAYDFSIYGGLTASLERISADTIKDEQGESFYRVYLRTEESHLERNGETLPIIPGMTVTAEILTGEKSVLDYLMKPILKAQGSLQLDRRAFLRSSAVVLGTALGGAAIEAVANPAAAQSLGDFLKSSRNRGKGLFGSTEISSANLKALPQWARVLSKMEQERSSFHACLNSAAACTSAGLKSWREVATAAKGRPRLEMLKTVNQYFNRWPYKIDQELYGVSEFWASPKEFMKRSGDCEDYSIAKFFVLRDLGLSNEELRVVILMDRIRRIGHAVLAVYQPDDILVLDSLSDLIFSHKKYRHYLPQYSMNETTRWAHFYDKKRPETADPLEFPALDARPAPPGRWRMLLWGGIVLAVFVVAAILVPRLTIEAKRDQLIEQVAERLQLTAGGQAEVLSTWLQGTRRLAQPVVESELIRLFSAEMDLADGDMSRMVAPQSGEDGGLGVPLVEQLPFIERVISDFAANADFLAAYLVGRNGDAFVASSGSASFGAEQRALALQSFERGQTVFGPARSLPAGLVLDMVMPVFAAQVEPGEARPVAALVLVVPLTAGLSDILSVDPLASPGTRRVLIQLDDGALARIAPGAAEPVKAVTLDGFDLAAGEVPFAERPSLTKPIQVYSAGAMVSGPIWWIVEELEVTVAERPLATFSIAAVLVAGLVVLVAAAAFGAFWWRLSSHHNETLAVQYRDLAGRIQAQKQLMESINGTISEHIALKAPDGTYRYVNPAFASAAGRSQQSMIGLDDAAVFGRGTAKRLALTDRRALDEDTAVTTNEEIYLDSTKRYLQISKVPFRDAEGAAPGLVSVSRDVTELVEQQEKKERAIQQMVTALVRAIELRDPYLAGHSRRVADFAVAVGKQLGCSEDDLTTLELAANLSQIGKLAVPEELLTKPARLTEEEIRQMETHVEHAVQLLGGIDFELPVVETIAQMHERLDGKGYPKGLAGEAIRRTARILGTCDVFCARVEPRSYRAGLAPDAVLDILQENSSRYDPTVIEALRQVTSTISGEKLIASIAAFALDGTIRTAGRVEINAMEYPWSAVGRVNAGGRGHCTGFLVSERHVITAAHCLFDPRAGRWRGPIELHFIAGYQRDRFILHSKVASYRRAENYEYANPVSARAALHDWAILTLEKPIGRKAGWLGMKKLDSLMMSRIKAGDALLIQAGYRRDRAHVMSAGWGCTFRGFIQRGRLITHDCNVIQGDSGSPLILFADSDFYAIGLHAIDLRSDKDGPLAGVLSFSLFHPDGGRRDAASALSGTSARWAQGMPPGQGSEAAMVPLRTIDSLLVSLGYLQRRAEQQSQEARVQALKRFQGDRGLPKDGRASLDILGKLLLAASLLSTSVGGGGAHRAGGESAAAAAIFFTRPARRSIVVSNGVVRIELVQLRRKDDKAELESHTSGHLLMPVGSLKQLTLQLAKALEQIQARVAEKDRLDNAPKGDDLDVGLRRRGGARAAGAQRANWPGAAAAAEAAAGTGSVPAVFAGSWPARPQAMKYLFVHQNMPGQYKHICQRLAADKDNTVVFITKREGIELSNIHKVLYKPNREPAASTHRYIRDAERGILHGQEVARKALELKSKGFVPDIIIGHPGWGETLYLKDVFPDTPLLGFFEFYYHAVGADVGFDPENPASLDTHCRIRTKNIIQFMGLESADAGMTPTLWQFEQYPAEFRHKISVVHDGIDTAVCKRNPDASIEIKNTDGEVTTLRQGEEVITYVVRNLEPYRGFPQFMRAAEIILRRRPKARIIIIGGDEVSYGRPLPDGETYRKKALEEVDLDLSRVFFLGRVPYSTYLNVIQVSGVHVYLTFPFVLSWSVLESMAAECLLVASATPPVQEVIKDGSNGLLFDFFDHEAIANRVDEVLDHKDRMAAIRKKARTTVLQNYDLEKCMKEQLKLIDNLVAGKRPQPGGKPGKPSFRLPSGSRGTKPAAKKASGGSSKTASNGKTKAAAKSGGTRSTARKSKAKKAGERLSGGPANHGRSRVSIASANGILRIPGCETRLERFINRLVGRNRGLVPGSRVLVGYERGDSVGHYRRLLPVAEALAARGHQVTFFLRNPYDCRAQITKNPFPFIPTPDLVPPNPAEREPKRMGSYSDIMVYCGFGRLETLFTATLAWRTLFDQLRPDLIVCDHSPVTCFAAYGRIPVVQIGDGFTIPPAQDDVFPPFRAKKKVTVDPDQLVSVMNDVQGRLGGPRVPCVTAPLRTAGRLICTLMGLDPYKDLREDPVIGPTEGLQPPTPMPKTQSLFVYLGIDQRITPRFLEVLKASKLPARAYIRGMTEEAAETYARPGLTFYKAPQPIDEMLRDATMTVHHGGSGMCLASCSAGRIQLALPIHEETLLNARALGRIGVGRMATGKELEESGQEILDETVADPRKAERARIIAEEIRDVGPFRPMERIIETCESVLGGR</sequence>
<keyword evidence="10 14" id="KW-1133">Transmembrane helix</keyword>
<organism evidence="21 22">
    <name type="scientific">Symbiodinium pilosum</name>
    <name type="common">Dinoflagellate</name>
    <dbReference type="NCBI Taxonomy" id="2952"/>
    <lineage>
        <taxon>Eukaryota</taxon>
        <taxon>Sar</taxon>
        <taxon>Alveolata</taxon>
        <taxon>Dinophyceae</taxon>
        <taxon>Suessiales</taxon>
        <taxon>Symbiodiniaceae</taxon>
        <taxon>Symbiodinium</taxon>
    </lineage>
</organism>
<keyword evidence="7 14" id="KW-0812">Transmembrane</keyword>
<keyword evidence="8" id="KW-0547">Nucleotide-binding</keyword>
<dbReference type="SMART" id="SM00020">
    <property type="entry name" value="Tryp_SPc"/>
    <property type="match status" value="1"/>
</dbReference>
<feature type="region of interest" description="Disordered" evidence="13">
    <location>
        <begin position="3117"/>
        <end position="3196"/>
    </location>
</feature>
<dbReference type="PROSITE" id="PS50893">
    <property type="entry name" value="ABC_TRANSPORTER_2"/>
    <property type="match status" value="1"/>
</dbReference>
<dbReference type="CDD" id="cd02421">
    <property type="entry name" value="Peptidase_C39_likeD"/>
    <property type="match status" value="1"/>
</dbReference>
<feature type="transmembrane region" description="Helical" evidence="14">
    <location>
        <begin position="468"/>
        <end position="488"/>
    </location>
</feature>
<keyword evidence="9" id="KW-0067">ATP-binding</keyword>
<feature type="transmembrane region" description="Helical" evidence="14">
    <location>
        <begin position="1868"/>
        <end position="1895"/>
    </location>
</feature>
<dbReference type="InterPro" id="IPR001254">
    <property type="entry name" value="Trypsin_dom"/>
</dbReference>
<dbReference type="InterPro" id="IPR000014">
    <property type="entry name" value="PAS"/>
</dbReference>
<dbReference type="GO" id="GO:0009306">
    <property type="term" value="P:protein secretion"/>
    <property type="evidence" value="ECO:0007669"/>
    <property type="project" value="InterPro"/>
</dbReference>
<dbReference type="PANTHER" id="PTHR24221">
    <property type="entry name" value="ATP-BINDING CASSETTE SUB-FAMILY B"/>
    <property type="match status" value="1"/>
</dbReference>
<evidence type="ECO:0000259" key="19">
    <source>
        <dbReference type="PROSITE" id="PS50990"/>
    </source>
</evidence>
<feature type="domain" description="HD-GYP" evidence="20">
    <location>
        <begin position="2041"/>
        <end position="2235"/>
    </location>
</feature>
<dbReference type="SUPFAM" id="SSF50494">
    <property type="entry name" value="Trypsin-like serine proteases"/>
    <property type="match status" value="1"/>
</dbReference>
<feature type="domain" description="PAC" evidence="15">
    <location>
        <begin position="1986"/>
        <end position="2043"/>
    </location>
</feature>
<feature type="domain" description="Peptidase C39" evidence="19">
    <location>
        <begin position="173"/>
        <end position="295"/>
    </location>
</feature>
<evidence type="ECO:0000259" key="18">
    <source>
        <dbReference type="PROSITE" id="PS50929"/>
    </source>
</evidence>
<dbReference type="InterPro" id="IPR058781">
    <property type="entry name" value="HH_AprE-like"/>
</dbReference>
<keyword evidence="12" id="KW-0378">Hydrolase</keyword>
<dbReference type="PROSITE" id="PS50113">
    <property type="entry name" value="PAC"/>
    <property type="match status" value="1"/>
</dbReference>
<dbReference type="Pfam" id="PF08448">
    <property type="entry name" value="PAS_4"/>
    <property type="match status" value="1"/>
</dbReference>
<dbReference type="InterPro" id="IPR003439">
    <property type="entry name" value="ABC_transporter-like_ATP-bd"/>
</dbReference>
<dbReference type="Gene3D" id="3.30.450.20">
    <property type="entry name" value="PAS domain"/>
    <property type="match status" value="1"/>
</dbReference>
<dbReference type="Gene3D" id="2.40.10.10">
    <property type="entry name" value="Trypsin-like serine proteases"/>
    <property type="match status" value="2"/>
</dbReference>
<dbReference type="Pfam" id="PF12000">
    <property type="entry name" value="Glyco_trans_4_3"/>
    <property type="match status" value="1"/>
</dbReference>
<dbReference type="Gene3D" id="2.40.50.100">
    <property type="match status" value="1"/>
</dbReference>
<keyword evidence="6" id="KW-0808">Transferase</keyword>
<dbReference type="SUPFAM" id="SSF111369">
    <property type="entry name" value="HlyD-like secretion proteins"/>
    <property type="match status" value="1"/>
</dbReference>
<evidence type="ECO:0000259" key="17">
    <source>
        <dbReference type="PROSITE" id="PS50893"/>
    </source>
</evidence>
<dbReference type="Proteomes" id="UP000649617">
    <property type="component" value="Unassembled WGS sequence"/>
</dbReference>
<comment type="caution">
    <text evidence="21">The sequence shown here is derived from an EMBL/GenBank/DDBJ whole genome shotgun (WGS) entry which is preliminary data.</text>
</comment>
<dbReference type="InterPro" id="IPR000700">
    <property type="entry name" value="PAS-assoc_C"/>
</dbReference>
<evidence type="ECO:0000256" key="10">
    <source>
        <dbReference type="ARBA" id="ARBA00022989"/>
    </source>
</evidence>
<dbReference type="NCBIfam" id="TIGR01843">
    <property type="entry name" value="type_I_hlyD"/>
    <property type="match status" value="1"/>
</dbReference>
<dbReference type="SUPFAM" id="SSF53756">
    <property type="entry name" value="UDP-Glycosyltransferase/glycogen phosphorylase"/>
    <property type="match status" value="2"/>
</dbReference>
<evidence type="ECO:0000256" key="14">
    <source>
        <dbReference type="SAM" id="Phobius"/>
    </source>
</evidence>
<evidence type="ECO:0000256" key="7">
    <source>
        <dbReference type="ARBA" id="ARBA00022692"/>
    </source>
</evidence>
<dbReference type="PROSITE" id="PS00543">
    <property type="entry name" value="HLYD_FAMILY"/>
    <property type="match status" value="1"/>
</dbReference>
<keyword evidence="12" id="KW-0645">Protease</keyword>
<dbReference type="PANTHER" id="PTHR24221:SF248">
    <property type="entry name" value="ABC TRANSPORTER TRANSMEMBRANE REGION"/>
    <property type="match status" value="1"/>
</dbReference>
<dbReference type="Gene3D" id="1.20.1560.10">
    <property type="entry name" value="ABC transporter type 1, transmembrane domain"/>
    <property type="match status" value="1"/>
</dbReference>
<keyword evidence="22" id="KW-1185">Reference proteome</keyword>
<comment type="subcellular location">
    <subcellularLocation>
        <location evidence="2">Cell membrane</location>
        <topology evidence="2">Multi-pass membrane protein</topology>
    </subcellularLocation>
    <subcellularLocation>
        <location evidence="1">Membrane</location>
        <topology evidence="1">Single-pass membrane protein</topology>
    </subcellularLocation>
</comment>
<dbReference type="SUPFAM" id="SSF55785">
    <property type="entry name" value="PYP-like sensor domain (PAS domain)"/>
    <property type="match status" value="1"/>
</dbReference>
<evidence type="ECO:0000256" key="8">
    <source>
        <dbReference type="ARBA" id="ARBA00022741"/>
    </source>
</evidence>
<dbReference type="GO" id="GO:0140359">
    <property type="term" value="F:ABC-type transporter activity"/>
    <property type="evidence" value="ECO:0007669"/>
    <property type="project" value="InterPro"/>
</dbReference>
<evidence type="ECO:0000256" key="4">
    <source>
        <dbReference type="ARBA" id="ARBA00022448"/>
    </source>
</evidence>
<dbReference type="PROSITE" id="PS50990">
    <property type="entry name" value="PEPTIDASE_C39"/>
    <property type="match status" value="1"/>
</dbReference>
<dbReference type="Gene3D" id="3.40.50.2000">
    <property type="entry name" value="Glycogen Phosphorylase B"/>
    <property type="match status" value="3"/>
</dbReference>
<dbReference type="InterPro" id="IPR033116">
    <property type="entry name" value="TRYPSIN_SER"/>
</dbReference>
<feature type="compositionally biased region" description="Low complexity" evidence="13">
    <location>
        <begin position="74"/>
        <end position="85"/>
    </location>
</feature>
<dbReference type="Gene3D" id="3.40.50.300">
    <property type="entry name" value="P-loop containing nucleotide triphosphate hydrolases"/>
    <property type="match status" value="1"/>
</dbReference>
<dbReference type="OrthoDB" id="6500128at2759"/>
<feature type="transmembrane region" description="Helical" evidence="14">
    <location>
        <begin position="437"/>
        <end position="462"/>
    </location>
</feature>
<dbReference type="Pfam" id="PF06035">
    <property type="entry name" value="Peptidase_C93"/>
    <property type="match status" value="1"/>
</dbReference>
<dbReference type="InterPro" id="IPR009003">
    <property type="entry name" value="Peptidase_S1_PA"/>
</dbReference>
<dbReference type="GO" id="GO:0005524">
    <property type="term" value="F:ATP binding"/>
    <property type="evidence" value="ECO:0007669"/>
    <property type="project" value="UniProtKB-KW"/>
</dbReference>
<evidence type="ECO:0000256" key="3">
    <source>
        <dbReference type="ARBA" id="ARBA00009477"/>
    </source>
</evidence>
<evidence type="ECO:0000256" key="9">
    <source>
        <dbReference type="ARBA" id="ARBA00022840"/>
    </source>
</evidence>
<dbReference type="FunFam" id="3.40.50.300:FF:000299">
    <property type="entry name" value="ABC transporter ATP-binding protein/permease"/>
    <property type="match status" value="1"/>
</dbReference>
<accession>A0A812WH20</accession>
<feature type="domain" description="ABC transmembrane type-1" evidence="18">
    <location>
        <begin position="331"/>
        <end position="609"/>
    </location>
</feature>
<proteinExistence type="inferred from homology"/>
<dbReference type="PROSITE" id="PS50240">
    <property type="entry name" value="TRYPSIN_DOM"/>
    <property type="match status" value="1"/>
</dbReference>
<evidence type="ECO:0000256" key="5">
    <source>
        <dbReference type="ARBA" id="ARBA00022475"/>
    </source>
</evidence>
<dbReference type="Pfam" id="PF26002">
    <property type="entry name" value="Beta-barrel_AprE"/>
    <property type="match status" value="1"/>
</dbReference>
<keyword evidence="6" id="KW-0328">Glycosyltransferase</keyword>
<feature type="transmembrane region" description="Helical" evidence="14">
    <location>
        <begin position="365"/>
        <end position="382"/>
    </location>
</feature>
<dbReference type="PROSITE" id="PS50929">
    <property type="entry name" value="ABC_TM1F"/>
    <property type="match status" value="1"/>
</dbReference>
<evidence type="ECO:0000256" key="12">
    <source>
        <dbReference type="RuleBase" id="RU363034"/>
    </source>
</evidence>
<dbReference type="InterPro" id="IPR037522">
    <property type="entry name" value="HD_GYP_dom"/>
</dbReference>
<evidence type="ECO:0000313" key="22">
    <source>
        <dbReference type="Proteomes" id="UP000649617"/>
    </source>
</evidence>
<keyword evidence="4" id="KW-0813">Transport</keyword>
<feature type="domain" description="Peptidase S1" evidence="16">
    <location>
        <begin position="2239"/>
        <end position="2488"/>
    </location>
</feature>
<dbReference type="Pfam" id="PF13487">
    <property type="entry name" value="HD_5"/>
    <property type="match status" value="1"/>
</dbReference>
<dbReference type="Gene3D" id="3.10.620.30">
    <property type="match status" value="1"/>
</dbReference>
<dbReference type="PROSITE" id="PS51832">
    <property type="entry name" value="HD_GYP"/>
    <property type="match status" value="1"/>
</dbReference>
<dbReference type="InterPro" id="IPR035965">
    <property type="entry name" value="PAS-like_dom_sf"/>
</dbReference>
<evidence type="ECO:0000256" key="1">
    <source>
        <dbReference type="ARBA" id="ARBA00004167"/>
    </source>
</evidence>
<dbReference type="Pfam" id="PF25994">
    <property type="entry name" value="HH_AprE"/>
    <property type="match status" value="1"/>
</dbReference>
<dbReference type="SUPFAM" id="SSF109604">
    <property type="entry name" value="HD-domain/PDEase-like"/>
    <property type="match status" value="1"/>
</dbReference>
<keyword evidence="11 14" id="KW-0472">Membrane</keyword>
<dbReference type="CDD" id="cd00077">
    <property type="entry name" value="HDc"/>
    <property type="match status" value="1"/>
</dbReference>
<dbReference type="Gene3D" id="2.40.30.170">
    <property type="match status" value="1"/>
</dbReference>
<dbReference type="InterPro" id="IPR003593">
    <property type="entry name" value="AAA+_ATPase"/>
</dbReference>
<dbReference type="GO" id="GO:0016887">
    <property type="term" value="F:ATP hydrolysis activity"/>
    <property type="evidence" value="ECO:0007669"/>
    <property type="project" value="InterPro"/>
</dbReference>
<dbReference type="InterPro" id="IPR010129">
    <property type="entry name" value="T1SS_HlyD"/>
</dbReference>
<dbReference type="Pfam" id="PF00089">
    <property type="entry name" value="Trypsin"/>
    <property type="match status" value="1"/>
</dbReference>
<dbReference type="InterPro" id="IPR017750">
    <property type="entry name" value="ATPase_T1SS"/>
</dbReference>
<dbReference type="InterPro" id="IPR058982">
    <property type="entry name" value="Beta-barrel_AprE"/>
</dbReference>
<dbReference type="InterPro" id="IPR006144">
    <property type="entry name" value="Secretion_HlyD_CS"/>
</dbReference>
<dbReference type="Pfam" id="PF00664">
    <property type="entry name" value="ABC_membrane"/>
    <property type="match status" value="1"/>
</dbReference>
<dbReference type="SUPFAM" id="SSF90123">
    <property type="entry name" value="ABC transporter transmembrane region"/>
    <property type="match status" value="1"/>
</dbReference>
<keyword evidence="5" id="KW-1003">Cell membrane</keyword>
<feature type="transmembrane region" description="Helical" evidence="14">
    <location>
        <begin position="553"/>
        <end position="574"/>
    </location>
</feature>
<dbReference type="InterPro" id="IPR010319">
    <property type="entry name" value="Transglutaminase-like_Cys_pept"/>
</dbReference>
<evidence type="ECO:0000259" key="16">
    <source>
        <dbReference type="PROSITE" id="PS50240"/>
    </source>
</evidence>
<dbReference type="CDD" id="cd18587">
    <property type="entry name" value="ABC_6TM_LapB_like"/>
    <property type="match status" value="1"/>
</dbReference>
<feature type="compositionally biased region" description="Low complexity" evidence="13">
    <location>
        <begin position="3140"/>
        <end position="3172"/>
    </location>
</feature>
<dbReference type="InterPro" id="IPR022623">
    <property type="entry name" value="Glyco_trans_4"/>
</dbReference>
<feature type="compositionally biased region" description="Low complexity" evidence="13">
    <location>
        <begin position="16"/>
        <end position="27"/>
    </location>
</feature>
<dbReference type="PRINTS" id="PR01490">
    <property type="entry name" value="RTXTOXIND"/>
</dbReference>
<dbReference type="CDD" id="cd03245">
    <property type="entry name" value="ABCC_bacteriocin_exporters"/>
    <property type="match status" value="1"/>
</dbReference>
<reference evidence="21" key="1">
    <citation type="submission" date="2021-02" db="EMBL/GenBank/DDBJ databases">
        <authorList>
            <person name="Dougan E. K."/>
            <person name="Rhodes N."/>
            <person name="Thang M."/>
            <person name="Chan C."/>
        </authorList>
    </citation>
    <scope>NUCLEOTIDE SEQUENCE</scope>
</reference>
<dbReference type="NCBIfam" id="TIGR03375">
    <property type="entry name" value="type_I_sec_LssB"/>
    <property type="match status" value="1"/>
</dbReference>
<evidence type="ECO:0000259" key="20">
    <source>
        <dbReference type="PROSITE" id="PS51832"/>
    </source>
</evidence>
<dbReference type="Gene3D" id="3.90.70.10">
    <property type="entry name" value="Cysteine proteinases"/>
    <property type="match status" value="1"/>
</dbReference>
<dbReference type="SMART" id="SM00382">
    <property type="entry name" value="AAA"/>
    <property type="match status" value="1"/>
</dbReference>
<feature type="transmembrane region" description="Helical" evidence="14">
    <location>
        <begin position="896"/>
        <end position="917"/>
    </location>
</feature>
<dbReference type="InterPro" id="IPR001296">
    <property type="entry name" value="Glyco_trans_1"/>
</dbReference>
<dbReference type="GO" id="GO:0034040">
    <property type="term" value="F:ATPase-coupled lipid transmembrane transporter activity"/>
    <property type="evidence" value="ECO:0007669"/>
    <property type="project" value="TreeGrafter"/>
</dbReference>